<comment type="cofactor">
    <cofactor evidence="1 8">
        <name>pyridoxal 5'-phosphate</name>
        <dbReference type="ChEBI" id="CHEBI:597326"/>
    </cofactor>
</comment>
<evidence type="ECO:0000259" key="9">
    <source>
        <dbReference type="Pfam" id="PF12390"/>
    </source>
</evidence>
<keyword evidence="2 8" id="KW-0963">Cytoplasm</keyword>
<dbReference type="Proteomes" id="UP000271603">
    <property type="component" value="Chromosome"/>
</dbReference>
<evidence type="ECO:0000313" key="10">
    <source>
        <dbReference type="EMBL" id="VEA71039.1"/>
    </source>
</evidence>
<dbReference type="InterPro" id="IPR015424">
    <property type="entry name" value="PyrdxlP-dep_Trfase"/>
</dbReference>
<dbReference type="SUPFAM" id="SSF53383">
    <property type="entry name" value="PLP-dependent transferases"/>
    <property type="match status" value="1"/>
</dbReference>
<evidence type="ECO:0000256" key="3">
    <source>
        <dbReference type="ARBA" id="ARBA00022679"/>
    </source>
</evidence>
<dbReference type="Pfam" id="PF12390">
    <property type="entry name" value="Se-cys_synth_N"/>
    <property type="match status" value="1"/>
</dbReference>
<dbReference type="HAMAP" id="MF_00423">
    <property type="entry name" value="SelA"/>
    <property type="match status" value="1"/>
</dbReference>
<comment type="pathway">
    <text evidence="8">Aminoacyl-tRNA biosynthesis; selenocysteinyl-tRNA(Sec) biosynthesis; selenocysteinyl-tRNA(Sec) from L-seryl-tRNA(Sec) (bacterial route): step 1/1.</text>
</comment>
<dbReference type="Gene3D" id="3.40.640.10">
    <property type="entry name" value="Type I PLP-dependent aspartate aminotransferase-like (Major domain)"/>
    <property type="match status" value="1"/>
</dbReference>
<evidence type="ECO:0000256" key="8">
    <source>
        <dbReference type="HAMAP-Rule" id="MF_00423"/>
    </source>
</evidence>
<dbReference type="InterPro" id="IPR018319">
    <property type="entry name" value="SelA-like"/>
</dbReference>
<dbReference type="PANTHER" id="PTHR32328:SF0">
    <property type="entry name" value="L-SERYL-TRNA(SEC) SELENIUM TRANSFERASE"/>
    <property type="match status" value="1"/>
</dbReference>
<name>A0A3S4JUS4_SERRU</name>
<dbReference type="InterPro" id="IPR015421">
    <property type="entry name" value="PyrdxlP-dep_Trfase_major"/>
</dbReference>
<dbReference type="InterPro" id="IPR004534">
    <property type="entry name" value="SelA_trans"/>
</dbReference>
<feature type="domain" description="L-seryl-tRNA selenium transferase N-terminal" evidence="9">
    <location>
        <begin position="9"/>
        <end position="48"/>
    </location>
</feature>
<comment type="similarity">
    <text evidence="7 8">Belongs to the SelA family.</text>
</comment>
<dbReference type="PANTHER" id="PTHR32328">
    <property type="entry name" value="L-SERYL-TRNA(SEC) SELENIUM TRANSFERASE"/>
    <property type="match status" value="1"/>
</dbReference>
<dbReference type="UniPathway" id="UPA00906">
    <property type="reaction ID" value="UER00896"/>
</dbReference>
<gene>
    <name evidence="10" type="primary">selA_2</name>
    <name evidence="8" type="synonym">selA</name>
    <name evidence="10" type="ORF">NCTC9419_02564</name>
</gene>
<dbReference type="GO" id="GO:0004125">
    <property type="term" value="F:L-seryl-tRNA(Sec) selenium transferase activity"/>
    <property type="evidence" value="ECO:0007669"/>
    <property type="project" value="UniProtKB-UniRule"/>
</dbReference>
<dbReference type="Pfam" id="PF03841">
    <property type="entry name" value="SelA"/>
    <property type="match status" value="1"/>
</dbReference>
<keyword evidence="5 8" id="KW-0648">Protein biosynthesis</keyword>
<comment type="function">
    <text evidence="8">Converts seryl-tRNA(Sec) to selenocysteinyl-tRNA(Sec) required for selenoprotein biosynthesis.</text>
</comment>
<evidence type="ECO:0000313" key="11">
    <source>
        <dbReference type="Proteomes" id="UP000271603"/>
    </source>
</evidence>
<sequence length="188" mass="20438">MSTEAQSLYSRLPAIDRLLRDPAIAPLLASHGQTLIGELLRQMQAQARDAIKRQGRLPAWCDDWPQALQARLAQQQQPRLKTVFNLSGTVLHTNLGRAQLAQPAIEAIGRVMGAAVTLEYDLDGAGRGHRDRAVADLLCQLTGAEDACIVNNNAAAVLLMLAAVAPANRWWCRAASWWRSAGRSVSPT</sequence>
<evidence type="ECO:0000256" key="5">
    <source>
        <dbReference type="ARBA" id="ARBA00022917"/>
    </source>
</evidence>
<evidence type="ECO:0000256" key="1">
    <source>
        <dbReference type="ARBA" id="ARBA00001933"/>
    </source>
</evidence>
<keyword evidence="6 8" id="KW-0711">Selenium</keyword>
<comment type="caution">
    <text evidence="8">Lacks conserved residue(s) required for the propagation of feature annotation.</text>
</comment>
<proteinExistence type="inferred from homology"/>
<evidence type="ECO:0000256" key="4">
    <source>
        <dbReference type="ARBA" id="ARBA00022898"/>
    </source>
</evidence>
<dbReference type="EC" id="2.9.1.1" evidence="8"/>
<keyword evidence="4 8" id="KW-0663">Pyridoxal phosphate</keyword>
<keyword evidence="3 8" id="KW-0808">Transferase</keyword>
<comment type="subunit">
    <text evidence="8">Homodecamer; pentamer of dimers. Binds only one seryl-tRNA(Sec) per dimer.</text>
</comment>
<dbReference type="GO" id="GO:0001717">
    <property type="term" value="P:conversion of seryl-tRNAsec to selenocys-tRNAsec"/>
    <property type="evidence" value="ECO:0007669"/>
    <property type="project" value="UniProtKB-UniRule"/>
</dbReference>
<evidence type="ECO:0000256" key="7">
    <source>
        <dbReference type="ARBA" id="ARBA00044507"/>
    </source>
</evidence>
<comment type="subcellular location">
    <subcellularLocation>
        <location evidence="8">Cytoplasm</location>
    </subcellularLocation>
</comment>
<dbReference type="AlphaFoldDB" id="A0A3S4JUS4"/>
<comment type="catalytic activity">
    <reaction evidence="8">
        <text>L-seryl-tRNA(Sec) + selenophosphate + H(+) = L-selenocysteinyl-tRNA(Sec) + phosphate</text>
        <dbReference type="Rhea" id="RHEA:22728"/>
        <dbReference type="Rhea" id="RHEA-COMP:9742"/>
        <dbReference type="Rhea" id="RHEA-COMP:9743"/>
        <dbReference type="ChEBI" id="CHEBI:15378"/>
        <dbReference type="ChEBI" id="CHEBI:16144"/>
        <dbReference type="ChEBI" id="CHEBI:43474"/>
        <dbReference type="ChEBI" id="CHEBI:78533"/>
        <dbReference type="ChEBI" id="CHEBI:78573"/>
        <dbReference type="EC" id="2.9.1.1"/>
    </reaction>
</comment>
<protein>
    <recommendedName>
        <fullName evidence="8">L-seryl-tRNA(Sec) selenium transferase</fullName>
        <ecNumber evidence="8">2.9.1.1</ecNumber>
    </recommendedName>
    <alternativeName>
        <fullName evidence="8">Selenocysteine synthase</fullName>
        <shortName evidence="8">Sec synthase</shortName>
    </alternativeName>
    <alternativeName>
        <fullName evidence="8">Selenocysteinyl-tRNA(Sec) synthase</fullName>
    </alternativeName>
</protein>
<accession>A0A3S4JUS4</accession>
<organism evidence="10 11">
    <name type="scientific">Serratia rubidaea</name>
    <name type="common">Serratia marinorubra</name>
    <dbReference type="NCBI Taxonomy" id="61652"/>
    <lineage>
        <taxon>Bacteria</taxon>
        <taxon>Pseudomonadati</taxon>
        <taxon>Pseudomonadota</taxon>
        <taxon>Gammaproteobacteria</taxon>
        <taxon>Enterobacterales</taxon>
        <taxon>Yersiniaceae</taxon>
        <taxon>Serratia</taxon>
    </lineage>
</organism>
<reference evidence="10 11" key="1">
    <citation type="submission" date="2018-12" db="EMBL/GenBank/DDBJ databases">
        <authorList>
            <consortium name="Pathogen Informatics"/>
        </authorList>
    </citation>
    <scope>NUCLEOTIDE SEQUENCE [LARGE SCALE GENOMIC DNA]</scope>
    <source>
        <strain evidence="10 11">NCTC9419</strain>
    </source>
</reference>
<evidence type="ECO:0000256" key="2">
    <source>
        <dbReference type="ARBA" id="ARBA00022490"/>
    </source>
</evidence>
<dbReference type="GO" id="GO:0005737">
    <property type="term" value="C:cytoplasm"/>
    <property type="evidence" value="ECO:0007669"/>
    <property type="project" value="UniProtKB-SubCell"/>
</dbReference>
<evidence type="ECO:0000256" key="6">
    <source>
        <dbReference type="ARBA" id="ARBA00023266"/>
    </source>
</evidence>
<dbReference type="GO" id="GO:0001514">
    <property type="term" value="P:selenocysteine incorporation"/>
    <property type="evidence" value="ECO:0007669"/>
    <property type="project" value="UniProtKB-UniRule"/>
</dbReference>
<dbReference type="InterPro" id="IPR025862">
    <property type="entry name" value="SelA_trans_N_dom"/>
</dbReference>
<dbReference type="EMBL" id="LR134155">
    <property type="protein sequence ID" value="VEA71039.1"/>
    <property type="molecule type" value="Genomic_DNA"/>
</dbReference>